<dbReference type="InParanoid" id="A0A3B5RCT9"/>
<evidence type="ECO:0000259" key="2">
    <source>
        <dbReference type="PROSITE" id="PS50206"/>
    </source>
</evidence>
<dbReference type="STRING" id="8083.ENSXMAP00000039621"/>
<keyword evidence="4" id="KW-1185">Reference proteome</keyword>
<sequence>MAELALCEPVELYNLLNQTRTVPRLAEINYLCLIGEISAAVAWCLMVLFSCSRCFIETSVMKNFSVSFLDAQETHHFLTGHIITARHVKTAGDGTFYLPDAVKLDTMQNVVIYDSTTSSLEEENGRAIDCARELGKSCYRPIQILAGGYRLFSAIYPFLRTEKTLYTIWELESLRLYPLEVIPGLLYMGDLKQSQGSLWNLKIRAIVSISQFTQSDFSKAEKETRVILDIPLADKVESDLYSNFETTCSFISSHIDEGSRVLIVSREGTSRCSAVVLAFLIHYFRYTLEESWSYIIKCKPTMRPNTGFLQQLCEWEVLTIGKTDTDLSKPPFL</sequence>
<dbReference type="SMART" id="SM00195">
    <property type="entry name" value="DSPc"/>
    <property type="match status" value="1"/>
</dbReference>
<dbReference type="SUPFAM" id="SSF52799">
    <property type="entry name" value="(Phosphotyrosine protein) phosphatases II"/>
    <property type="match status" value="1"/>
</dbReference>
<reference evidence="3" key="3">
    <citation type="submission" date="2025-08" db="UniProtKB">
        <authorList>
            <consortium name="Ensembl"/>
        </authorList>
    </citation>
    <scope>IDENTIFICATION</scope>
    <source>
        <strain evidence="3">JP 163 A</strain>
    </source>
</reference>
<organism evidence="3 4">
    <name type="scientific">Xiphophorus maculatus</name>
    <name type="common">Southern platyfish</name>
    <name type="synonym">Platypoecilus maculatus</name>
    <dbReference type="NCBI Taxonomy" id="8083"/>
    <lineage>
        <taxon>Eukaryota</taxon>
        <taxon>Metazoa</taxon>
        <taxon>Chordata</taxon>
        <taxon>Craniata</taxon>
        <taxon>Vertebrata</taxon>
        <taxon>Euteleostomi</taxon>
        <taxon>Actinopterygii</taxon>
        <taxon>Neopterygii</taxon>
        <taxon>Teleostei</taxon>
        <taxon>Neoteleostei</taxon>
        <taxon>Acanthomorphata</taxon>
        <taxon>Ovalentaria</taxon>
        <taxon>Atherinomorphae</taxon>
        <taxon>Cyprinodontiformes</taxon>
        <taxon>Poeciliidae</taxon>
        <taxon>Poeciliinae</taxon>
        <taxon>Xiphophorus</taxon>
    </lineage>
</organism>
<evidence type="ECO:0000313" key="4">
    <source>
        <dbReference type="Proteomes" id="UP000002852"/>
    </source>
</evidence>
<dbReference type="InterPro" id="IPR020422">
    <property type="entry name" value="TYR_PHOSPHATASE_DUAL_dom"/>
</dbReference>
<dbReference type="PROSITE" id="PS50206">
    <property type="entry name" value="RHODANESE_3"/>
    <property type="match status" value="1"/>
</dbReference>
<dbReference type="GO" id="GO:2001244">
    <property type="term" value="P:positive regulation of intrinsic apoptotic signaling pathway"/>
    <property type="evidence" value="ECO:0007669"/>
    <property type="project" value="TreeGrafter"/>
</dbReference>
<reference evidence="4" key="2">
    <citation type="journal article" date="2013" name="Nat. Genet.">
        <title>The genome of the platyfish, Xiphophorus maculatus, provides insights into evolutionary adaptation and several complex traits.</title>
        <authorList>
            <person name="Schartl M."/>
            <person name="Walter R.B."/>
            <person name="Shen Y."/>
            <person name="Garcia T."/>
            <person name="Catchen J."/>
            <person name="Amores A."/>
            <person name="Braasch I."/>
            <person name="Chalopin D."/>
            <person name="Volff J.N."/>
            <person name="Lesch K.P."/>
            <person name="Bisazza A."/>
            <person name="Minx P."/>
            <person name="Hillier L."/>
            <person name="Wilson R.K."/>
            <person name="Fuerstenberg S."/>
            <person name="Boore J."/>
            <person name="Searle S."/>
            <person name="Postlethwait J.H."/>
            <person name="Warren W.C."/>
        </authorList>
    </citation>
    <scope>NUCLEOTIDE SEQUENCE [LARGE SCALE GENOMIC DNA]</scope>
    <source>
        <strain evidence="4">JP 163 A</strain>
    </source>
</reference>
<dbReference type="OMA" id="RFCVVYD"/>
<dbReference type="AlphaFoldDB" id="A0A3B5RCT9"/>
<proteinExistence type="predicted"/>
<accession>A0A3B5RCT9</accession>
<dbReference type="Pfam" id="PF00782">
    <property type="entry name" value="DSPc"/>
    <property type="match status" value="1"/>
</dbReference>
<dbReference type="InterPro" id="IPR036873">
    <property type="entry name" value="Rhodanese-like_dom_sf"/>
</dbReference>
<reference evidence="4" key="1">
    <citation type="submission" date="2012-01" db="EMBL/GenBank/DDBJ databases">
        <authorList>
            <person name="Walter R."/>
            <person name="Schartl M."/>
            <person name="Warren W."/>
        </authorList>
    </citation>
    <scope>NUCLEOTIDE SEQUENCE [LARGE SCALE GENOMIC DNA]</scope>
    <source>
        <strain evidence="4">JP 163 A</strain>
    </source>
</reference>
<dbReference type="InterPro" id="IPR029021">
    <property type="entry name" value="Prot-tyrosine_phosphatase-like"/>
</dbReference>
<dbReference type="SUPFAM" id="SSF52821">
    <property type="entry name" value="Rhodanese/Cell cycle control phosphatase"/>
    <property type="match status" value="1"/>
</dbReference>
<reference evidence="3" key="4">
    <citation type="submission" date="2025-09" db="UniProtKB">
        <authorList>
            <consortium name="Ensembl"/>
        </authorList>
    </citation>
    <scope>IDENTIFICATION</scope>
    <source>
        <strain evidence="3">JP 163 A</strain>
    </source>
</reference>
<dbReference type="GO" id="GO:0005739">
    <property type="term" value="C:mitochondrion"/>
    <property type="evidence" value="ECO:0007669"/>
    <property type="project" value="TreeGrafter"/>
</dbReference>
<dbReference type="GO" id="GO:0062030">
    <property type="term" value="P:negative regulation of stress granule assembly"/>
    <property type="evidence" value="ECO:0007669"/>
    <property type="project" value="TreeGrafter"/>
</dbReference>
<dbReference type="GeneTree" id="ENSGT00940000164883"/>
<dbReference type="InterPro" id="IPR000340">
    <property type="entry name" value="Dual-sp_phosphatase_cat-dom"/>
</dbReference>
<evidence type="ECO:0000259" key="1">
    <source>
        <dbReference type="PROSITE" id="PS50054"/>
    </source>
</evidence>
<feature type="domain" description="Rhodanese" evidence="2">
    <location>
        <begin position="62"/>
        <end position="160"/>
    </location>
</feature>
<dbReference type="GO" id="GO:0019903">
    <property type="term" value="F:protein phosphatase binding"/>
    <property type="evidence" value="ECO:0007669"/>
    <property type="project" value="TreeGrafter"/>
</dbReference>
<evidence type="ECO:0000313" key="3">
    <source>
        <dbReference type="Ensembl" id="ENSXMAP00000039621.1"/>
    </source>
</evidence>
<dbReference type="InterPro" id="IPR001763">
    <property type="entry name" value="Rhodanese-like_dom"/>
</dbReference>
<dbReference type="PANTHER" id="PTHR46659:SF1">
    <property type="entry name" value="SERINE_THREONINE_TYROSINE-INTERACTING-LIKE PROTEIN 1"/>
    <property type="match status" value="1"/>
</dbReference>
<name>A0A3B5RCT9_XIPMA</name>
<dbReference type="GO" id="GO:0001691">
    <property type="term" value="F:pseudophosphatase activity"/>
    <property type="evidence" value="ECO:0007669"/>
    <property type="project" value="TreeGrafter"/>
</dbReference>
<dbReference type="PANTHER" id="PTHR46659">
    <property type="entry name" value="SERINE/THREONINE/TYROSINE-INTERACTING-LIKE PROTEIN 1"/>
    <property type="match status" value="1"/>
</dbReference>
<dbReference type="InterPro" id="IPR053272">
    <property type="entry name" value="STY_interacting-like"/>
</dbReference>
<dbReference type="Proteomes" id="UP000002852">
    <property type="component" value="Unassembled WGS sequence"/>
</dbReference>
<dbReference type="GO" id="GO:0004864">
    <property type="term" value="F:protein phosphatase inhibitor activity"/>
    <property type="evidence" value="ECO:0007669"/>
    <property type="project" value="TreeGrafter"/>
</dbReference>
<protein>
    <submittedName>
        <fullName evidence="3">Serine/threonine/tyrosine interacting-like 1</fullName>
    </submittedName>
</protein>
<feature type="domain" description="Tyrosine-protein phosphatase" evidence="1">
    <location>
        <begin position="177"/>
        <end position="321"/>
    </location>
</feature>
<dbReference type="PROSITE" id="PS50054">
    <property type="entry name" value="TYR_PHOSPHATASE_DUAL"/>
    <property type="match status" value="1"/>
</dbReference>
<dbReference type="Ensembl" id="ENSXMAT00000025994.1">
    <property type="protein sequence ID" value="ENSXMAP00000039621.1"/>
    <property type="gene ID" value="ENSXMAG00000011154.2"/>
</dbReference>
<dbReference type="Gene3D" id="3.90.190.10">
    <property type="entry name" value="Protein tyrosine phosphatase superfamily"/>
    <property type="match status" value="1"/>
</dbReference>